<gene>
    <name evidence="3" type="ordered locus">Trad_0913</name>
</gene>
<keyword evidence="1" id="KW-0812">Transmembrane</keyword>
<evidence type="ECO:0000256" key="1">
    <source>
        <dbReference type="SAM" id="Phobius"/>
    </source>
</evidence>
<proteinExistence type="predicted"/>
<dbReference type="AlphaFoldDB" id="D7CUQ5"/>
<accession>D7CUQ5</accession>
<feature type="transmembrane region" description="Helical" evidence="1">
    <location>
        <begin position="201"/>
        <end position="222"/>
    </location>
</feature>
<keyword evidence="4" id="KW-1185">Reference proteome</keyword>
<feature type="transmembrane region" description="Helical" evidence="1">
    <location>
        <begin position="331"/>
        <end position="348"/>
    </location>
</feature>
<name>D7CUQ5_TRURR</name>
<evidence type="ECO:0000313" key="4">
    <source>
        <dbReference type="Proteomes" id="UP000000379"/>
    </source>
</evidence>
<feature type="transmembrane region" description="Helical" evidence="1">
    <location>
        <begin position="126"/>
        <end position="150"/>
    </location>
</feature>
<reference evidence="3 4" key="2">
    <citation type="journal article" date="2011" name="Stand. Genomic Sci.">
        <title>Complete genome sequence of Truepera radiovictrix type strain (RQ-24).</title>
        <authorList>
            <person name="Ivanova N."/>
            <person name="Rohde C."/>
            <person name="Munk C."/>
            <person name="Nolan M."/>
            <person name="Lucas S."/>
            <person name="Del Rio T.G."/>
            <person name="Tice H."/>
            <person name="Deshpande S."/>
            <person name="Cheng J.F."/>
            <person name="Tapia R."/>
            <person name="Han C."/>
            <person name="Goodwin L."/>
            <person name="Pitluck S."/>
            <person name="Liolios K."/>
            <person name="Mavromatis K."/>
            <person name="Mikhailova N."/>
            <person name="Pati A."/>
            <person name="Chen A."/>
            <person name="Palaniappan K."/>
            <person name="Land M."/>
            <person name="Hauser L."/>
            <person name="Chang Y.J."/>
            <person name="Jeffries C.D."/>
            <person name="Brambilla E."/>
            <person name="Rohde M."/>
            <person name="Goker M."/>
            <person name="Tindall B.J."/>
            <person name="Woyke T."/>
            <person name="Bristow J."/>
            <person name="Eisen J.A."/>
            <person name="Markowitz V."/>
            <person name="Hugenholtz P."/>
            <person name="Kyrpides N.C."/>
            <person name="Klenk H.P."/>
            <person name="Lapidus A."/>
        </authorList>
    </citation>
    <scope>NUCLEOTIDE SEQUENCE [LARGE SCALE GENOMIC DNA]</scope>
    <source>
        <strain evidence="4">DSM 17093 / CIP 108686 / LMG 22925 / RQ-24</strain>
    </source>
</reference>
<sequence length="442" mass="47371">MSDRSVHDPTRPDLTSLAKLIGFSALGIFLFFVPVTFNGRNTIVPDHLTTLLITQARPLAVTALVLLMLWGVAAPLRDGRFQASVSDKIFTVLKGFGLLLAVLYLLDLAPGWAAEPDMLPFLFERLALVVGILIPIGALALTFLLGFGLLETVGVLMEPVMRPLFRTPGGSAVDAVASFVGSYSIGLLITNRVFLEGKYSLREAVIIATGFSTVSATFMVVVARTLGLMESWNVYFWSTMLITFAVTAITAHLPPIAGLDNRKPVFQEPPERRNRFAQALVAGTRAIQTQPSLGQMLLSNLRDGLAMASVVAPSILAIGFLGLVLSQYTPVFDVVGLLLWPFLLLSGIPEATEHSGALASGLAEMFLPAALLQEAVLPVRYLAAVTCVSSVIFFSGSVPCILATKIPIGVGRLLTVWLLRTALTIVLTGLVYRALVALGWLA</sequence>
<feature type="transmembrane region" description="Helical" evidence="1">
    <location>
        <begin position="170"/>
        <end position="189"/>
    </location>
</feature>
<feature type="transmembrane region" description="Helical" evidence="1">
    <location>
        <begin position="305"/>
        <end position="325"/>
    </location>
</feature>
<keyword evidence="1" id="KW-1133">Transmembrane helix</keyword>
<dbReference type="EMBL" id="CP002049">
    <property type="protein sequence ID" value="ADI14046.1"/>
    <property type="molecule type" value="Genomic_DNA"/>
</dbReference>
<dbReference type="KEGG" id="tra:Trad_0913"/>
<feature type="transmembrane region" description="Helical" evidence="1">
    <location>
        <begin position="414"/>
        <end position="441"/>
    </location>
</feature>
<dbReference type="OrthoDB" id="1633380at2"/>
<evidence type="ECO:0000259" key="2">
    <source>
        <dbReference type="Pfam" id="PF07670"/>
    </source>
</evidence>
<reference evidence="4" key="1">
    <citation type="submission" date="2010-05" db="EMBL/GenBank/DDBJ databases">
        <title>The complete genome of Truepera radiovictris DSM 17093.</title>
        <authorList>
            <consortium name="US DOE Joint Genome Institute (JGI-PGF)"/>
            <person name="Lucas S."/>
            <person name="Copeland A."/>
            <person name="Lapidus A."/>
            <person name="Glavina del Rio T."/>
            <person name="Dalin E."/>
            <person name="Tice H."/>
            <person name="Bruce D."/>
            <person name="Goodwin L."/>
            <person name="Pitluck S."/>
            <person name="Kyrpides N."/>
            <person name="Mavromatis K."/>
            <person name="Ovchinnikova G."/>
            <person name="Munk A.C."/>
            <person name="Detter J.C."/>
            <person name="Han C."/>
            <person name="Tapia R."/>
            <person name="Land M."/>
            <person name="Hauser L."/>
            <person name="Markowitz V."/>
            <person name="Cheng J.-F."/>
            <person name="Hugenholtz P."/>
            <person name="Woyke T."/>
            <person name="Wu D."/>
            <person name="Tindall B."/>
            <person name="Pomrenke H.G."/>
            <person name="Brambilla E."/>
            <person name="Klenk H.-P."/>
            <person name="Eisen J.A."/>
        </authorList>
    </citation>
    <scope>NUCLEOTIDE SEQUENCE [LARGE SCALE GENOMIC DNA]</scope>
    <source>
        <strain evidence="4">DSM 17093 / CIP 108686 / LMG 22925 / RQ-24</strain>
    </source>
</reference>
<feature type="transmembrane region" description="Helical" evidence="1">
    <location>
        <begin position="58"/>
        <end position="76"/>
    </location>
</feature>
<dbReference type="HOGENOM" id="CLU_048533_0_0_0"/>
<feature type="transmembrane region" description="Helical" evidence="1">
    <location>
        <begin position="20"/>
        <end position="37"/>
    </location>
</feature>
<dbReference type="STRING" id="649638.Trad_0913"/>
<keyword evidence="1" id="KW-0472">Membrane</keyword>
<protein>
    <submittedName>
        <fullName evidence="3">Nucleoside recognition domain protein</fullName>
    </submittedName>
</protein>
<evidence type="ECO:0000313" key="3">
    <source>
        <dbReference type="EMBL" id="ADI14046.1"/>
    </source>
</evidence>
<feature type="domain" description="Nucleoside transporter/FeoB GTPase Gate" evidence="2">
    <location>
        <begin position="128"/>
        <end position="228"/>
    </location>
</feature>
<dbReference type="RefSeq" id="WP_013177418.1">
    <property type="nucleotide sequence ID" value="NC_014221.1"/>
</dbReference>
<dbReference type="Pfam" id="PF07670">
    <property type="entry name" value="Gate"/>
    <property type="match status" value="1"/>
</dbReference>
<dbReference type="eggNOG" id="COG3314">
    <property type="taxonomic scope" value="Bacteria"/>
</dbReference>
<dbReference type="Proteomes" id="UP000000379">
    <property type="component" value="Chromosome"/>
</dbReference>
<feature type="transmembrane region" description="Helical" evidence="1">
    <location>
        <begin position="379"/>
        <end position="402"/>
    </location>
</feature>
<feature type="transmembrane region" description="Helical" evidence="1">
    <location>
        <begin position="96"/>
        <end position="114"/>
    </location>
</feature>
<feature type="transmembrane region" description="Helical" evidence="1">
    <location>
        <begin position="234"/>
        <end position="253"/>
    </location>
</feature>
<organism evidence="3 4">
    <name type="scientific">Truepera radiovictrix (strain DSM 17093 / CIP 108686 / LMG 22925 / RQ-24)</name>
    <dbReference type="NCBI Taxonomy" id="649638"/>
    <lineage>
        <taxon>Bacteria</taxon>
        <taxon>Thermotogati</taxon>
        <taxon>Deinococcota</taxon>
        <taxon>Deinococci</taxon>
        <taxon>Trueperales</taxon>
        <taxon>Trueperaceae</taxon>
        <taxon>Truepera</taxon>
    </lineage>
</organism>
<dbReference type="InterPro" id="IPR011642">
    <property type="entry name" value="Gate_dom"/>
</dbReference>